<gene>
    <name evidence="3" type="ORF">HNQ51_001682</name>
</gene>
<dbReference type="SUPFAM" id="SSF54197">
    <property type="entry name" value="HIT-like"/>
    <property type="match status" value="1"/>
</dbReference>
<reference evidence="3 4" key="1">
    <citation type="submission" date="2020-08" db="EMBL/GenBank/DDBJ databases">
        <title>Genomic Encyclopedia of Type Strains, Phase IV (KMG-IV): sequencing the most valuable type-strain genomes for metagenomic binning, comparative biology and taxonomic classification.</title>
        <authorList>
            <person name="Goeker M."/>
        </authorList>
    </citation>
    <scope>NUCLEOTIDE SEQUENCE [LARGE SCALE GENOMIC DNA]</scope>
    <source>
        <strain evidence="3 4">DSM 23958</strain>
    </source>
</reference>
<name>A0A840S4I1_9BURK</name>
<comment type="caution">
    <text evidence="3">The sequence shown here is derived from an EMBL/GenBank/DDBJ whole genome shotgun (WGS) entry which is preliminary data.</text>
</comment>
<feature type="domain" description="HIT" evidence="2">
    <location>
        <begin position="1"/>
        <end position="92"/>
    </location>
</feature>
<dbReference type="Gene3D" id="3.30.428.10">
    <property type="entry name" value="HIT-like"/>
    <property type="match status" value="1"/>
</dbReference>
<dbReference type="InterPro" id="IPR011146">
    <property type="entry name" value="HIT-like"/>
</dbReference>
<dbReference type="Proteomes" id="UP000554837">
    <property type="component" value="Unassembled WGS sequence"/>
</dbReference>
<feature type="short sequence motif" description="Histidine triad motif" evidence="1">
    <location>
        <begin position="77"/>
        <end position="81"/>
    </location>
</feature>
<dbReference type="InterPro" id="IPR036265">
    <property type="entry name" value="HIT-like_sf"/>
</dbReference>
<evidence type="ECO:0000259" key="2">
    <source>
        <dbReference type="PROSITE" id="PS51084"/>
    </source>
</evidence>
<protein>
    <submittedName>
        <fullName evidence="3">Diadenosine tetraphosphate (Ap4A) HIT family hydrolase</fullName>
    </submittedName>
</protein>
<dbReference type="AlphaFoldDB" id="A0A840S4I1"/>
<evidence type="ECO:0000313" key="4">
    <source>
        <dbReference type="Proteomes" id="UP000554837"/>
    </source>
</evidence>
<keyword evidence="3" id="KW-0378">Hydrolase</keyword>
<dbReference type="PROSITE" id="PS51084">
    <property type="entry name" value="HIT_2"/>
    <property type="match status" value="1"/>
</dbReference>
<dbReference type="Pfam" id="PF01230">
    <property type="entry name" value="HIT"/>
    <property type="match status" value="1"/>
</dbReference>
<proteinExistence type="predicted"/>
<keyword evidence="4" id="KW-1185">Reference proteome</keyword>
<dbReference type="GO" id="GO:0016787">
    <property type="term" value="F:hydrolase activity"/>
    <property type="evidence" value="ECO:0007669"/>
    <property type="project" value="UniProtKB-KW"/>
</dbReference>
<dbReference type="EMBL" id="JACHHO010000002">
    <property type="protein sequence ID" value="MBB5204368.1"/>
    <property type="molecule type" value="Genomic_DNA"/>
</dbReference>
<evidence type="ECO:0000313" key="3">
    <source>
        <dbReference type="EMBL" id="MBB5204368.1"/>
    </source>
</evidence>
<organism evidence="3 4">
    <name type="scientific">Inhella inkyongensis</name>
    <dbReference type="NCBI Taxonomy" id="392593"/>
    <lineage>
        <taxon>Bacteria</taxon>
        <taxon>Pseudomonadati</taxon>
        <taxon>Pseudomonadota</taxon>
        <taxon>Betaproteobacteria</taxon>
        <taxon>Burkholderiales</taxon>
        <taxon>Sphaerotilaceae</taxon>
        <taxon>Inhella</taxon>
    </lineage>
</organism>
<evidence type="ECO:0000256" key="1">
    <source>
        <dbReference type="PROSITE-ProRule" id="PRU00464"/>
    </source>
</evidence>
<accession>A0A840S4I1</accession>
<sequence>MLIHREPLLRVVRATDTPEHPAFYRVILNAHVAEFSALAAPERQRVMDVVVEVERQVLALLKPIKVNLASLGNMVPHLHWHVIARVGDDAQFPAPIWAPAVRAGDPARLQAWQAALPRLDEGIAAALR</sequence>